<dbReference type="InterPro" id="IPR003593">
    <property type="entry name" value="AAA+_ATPase"/>
</dbReference>
<keyword evidence="3" id="KW-0813">Transport</keyword>
<dbReference type="GO" id="GO:0140359">
    <property type="term" value="F:ABC-type transporter activity"/>
    <property type="evidence" value="ECO:0007669"/>
    <property type="project" value="InterPro"/>
</dbReference>
<evidence type="ECO:0000256" key="1">
    <source>
        <dbReference type="ARBA" id="ARBA00004141"/>
    </source>
</evidence>
<evidence type="ECO:0000256" key="3">
    <source>
        <dbReference type="ARBA" id="ARBA00022448"/>
    </source>
</evidence>
<reference evidence="12" key="2">
    <citation type="journal article" date="2024" name="Plant">
        <title>Genomic evolution and insights into agronomic trait innovations of Sesamum species.</title>
        <authorList>
            <person name="Miao H."/>
            <person name="Wang L."/>
            <person name="Qu L."/>
            <person name="Liu H."/>
            <person name="Sun Y."/>
            <person name="Le M."/>
            <person name="Wang Q."/>
            <person name="Wei S."/>
            <person name="Zheng Y."/>
            <person name="Lin W."/>
            <person name="Duan Y."/>
            <person name="Cao H."/>
            <person name="Xiong S."/>
            <person name="Wang X."/>
            <person name="Wei L."/>
            <person name="Li C."/>
            <person name="Ma Q."/>
            <person name="Ju M."/>
            <person name="Zhao R."/>
            <person name="Li G."/>
            <person name="Mu C."/>
            <person name="Tian Q."/>
            <person name="Mei H."/>
            <person name="Zhang T."/>
            <person name="Gao T."/>
            <person name="Zhang H."/>
        </authorList>
    </citation>
    <scope>NUCLEOTIDE SEQUENCE</scope>
    <source>
        <strain evidence="12">KEN8</strain>
    </source>
</reference>
<dbReference type="PROSITE" id="PS00211">
    <property type="entry name" value="ABC_TRANSPORTER_1"/>
    <property type="match status" value="1"/>
</dbReference>
<dbReference type="PANTHER" id="PTHR48042:SF11">
    <property type="entry name" value="ABC TRANSPORTER G FAMILY MEMBER 11"/>
    <property type="match status" value="1"/>
</dbReference>
<dbReference type="InterPro" id="IPR043926">
    <property type="entry name" value="ABCG_dom"/>
</dbReference>
<keyword evidence="9 10" id="KW-0472">Membrane</keyword>
<accession>A0AAW2NGU6</accession>
<proteinExistence type="inferred from homology"/>
<evidence type="ECO:0000256" key="2">
    <source>
        <dbReference type="ARBA" id="ARBA00005814"/>
    </source>
</evidence>
<evidence type="ECO:0000256" key="5">
    <source>
        <dbReference type="ARBA" id="ARBA00022692"/>
    </source>
</evidence>
<dbReference type="CDD" id="cd03213">
    <property type="entry name" value="ABCG_EPDR"/>
    <property type="match status" value="1"/>
</dbReference>
<dbReference type="SUPFAM" id="SSF52540">
    <property type="entry name" value="P-loop containing nucleoside triphosphate hydrolases"/>
    <property type="match status" value="1"/>
</dbReference>
<dbReference type="Pfam" id="PF00005">
    <property type="entry name" value="ABC_tran"/>
    <property type="match status" value="1"/>
</dbReference>
<dbReference type="InterPro" id="IPR052215">
    <property type="entry name" value="Plant_ABCG"/>
</dbReference>
<dbReference type="GO" id="GO:0016887">
    <property type="term" value="F:ATP hydrolysis activity"/>
    <property type="evidence" value="ECO:0007669"/>
    <property type="project" value="InterPro"/>
</dbReference>
<dbReference type="InterPro" id="IPR013525">
    <property type="entry name" value="ABC2_TM"/>
</dbReference>
<feature type="transmembrane region" description="Helical" evidence="10">
    <location>
        <begin position="509"/>
        <end position="532"/>
    </location>
</feature>
<protein>
    <submittedName>
        <fullName evidence="12">ABC transporter G family member 11</fullName>
    </submittedName>
</protein>
<keyword evidence="8 10" id="KW-1133">Transmembrane helix</keyword>
<evidence type="ECO:0000256" key="7">
    <source>
        <dbReference type="ARBA" id="ARBA00022840"/>
    </source>
</evidence>
<evidence type="ECO:0000256" key="4">
    <source>
        <dbReference type="ARBA" id="ARBA00022553"/>
    </source>
</evidence>
<feature type="transmembrane region" description="Helical" evidence="10">
    <location>
        <begin position="435"/>
        <end position="461"/>
    </location>
</feature>
<reference evidence="12" key="1">
    <citation type="submission" date="2020-06" db="EMBL/GenBank/DDBJ databases">
        <authorList>
            <person name="Li T."/>
            <person name="Hu X."/>
            <person name="Zhang T."/>
            <person name="Song X."/>
            <person name="Zhang H."/>
            <person name="Dai N."/>
            <person name="Sheng W."/>
            <person name="Hou X."/>
            <person name="Wei L."/>
        </authorList>
    </citation>
    <scope>NUCLEOTIDE SEQUENCE</scope>
    <source>
        <strain evidence="12">KEN8</strain>
        <tissue evidence="12">Leaf</tissue>
    </source>
</reference>
<dbReference type="GO" id="GO:0005524">
    <property type="term" value="F:ATP binding"/>
    <property type="evidence" value="ECO:0007669"/>
    <property type="project" value="UniProtKB-KW"/>
</dbReference>
<evidence type="ECO:0000256" key="6">
    <source>
        <dbReference type="ARBA" id="ARBA00022741"/>
    </source>
</evidence>
<dbReference type="AlphaFoldDB" id="A0AAW2NGU6"/>
<keyword evidence="7" id="KW-0067">ATP-binding</keyword>
<sequence>MTMKSSSAADDVMMEIESNKPQGNGLVVGGLSPLSESLWKEKTNTEFVGDVSARLAWKDLTVVVTLSNGDTQNVLEKLSGYAEPGSFTALMGPSGSGKSTLLDALSGRLAANAFLSGTILLNGRKAKLSFGTAAYVTQDDNLIGTLTVRETISYSARLRLPDRMAWSDKRALVESTIIEMGLQDCADTVIGNWHLRGISGGERRRVSIALEILTRPRLLFLDEPTSGLDSASAFFVTQTLRGLSRDGRTVIASIHQPSSEVFELFDRLYLLSGGKTVYFGQASEAYEFFAQAGFPCPALRNPSDHFLRCINSDFDKVKATLKGSMKMRFETNDDPLDKVTTAEAIRTLVDSYRSSQYCYSAKEKIEEISKIKGTVLDSGGSQASFFMQAFTLTTRSFVNMSRDFGYYWLRLVIYIVVTICIGTIYLNVGTSYNSILARGACASFVFGFVTFMSIGGFPSFVEDMKVFQRERLNGHYGAFHITYSSYCAYASVTVVESLMMAIASVVPNFLMGIIIGAGIQGIFMLVSGYFRLPNDIPKPVWRYPMSYISFHFWALQGQYQNDLKGLIFDNQSPDLPKIPGEYILENVFQIDVHRSKWVDLSVLFSMIVIYRIIFFIMIKVNEDVTPWVRGYVARRRIQRKSVNQNTTITPFALTQSPSLRTYVQNRASGSGRR</sequence>
<evidence type="ECO:0000256" key="10">
    <source>
        <dbReference type="SAM" id="Phobius"/>
    </source>
</evidence>
<evidence type="ECO:0000256" key="9">
    <source>
        <dbReference type="ARBA" id="ARBA00023136"/>
    </source>
</evidence>
<keyword evidence="6" id="KW-0547">Nucleotide-binding</keyword>
<dbReference type="InterPro" id="IPR027417">
    <property type="entry name" value="P-loop_NTPase"/>
</dbReference>
<gene>
    <name evidence="12" type="ORF">Scaly_1834700</name>
</gene>
<dbReference type="FunFam" id="3.40.50.300:FF:000504">
    <property type="entry name" value="ABC transporter G family member 11"/>
    <property type="match status" value="1"/>
</dbReference>
<evidence type="ECO:0000313" key="12">
    <source>
        <dbReference type="EMBL" id="KAL0341721.1"/>
    </source>
</evidence>
<comment type="subcellular location">
    <subcellularLocation>
        <location evidence="1">Membrane</location>
        <topology evidence="1">Multi-pass membrane protein</topology>
    </subcellularLocation>
</comment>
<dbReference type="Pfam" id="PF01061">
    <property type="entry name" value="ABC2_membrane"/>
    <property type="match status" value="1"/>
</dbReference>
<comment type="caution">
    <text evidence="12">The sequence shown here is derived from an EMBL/GenBank/DDBJ whole genome shotgun (WGS) entry which is preliminary data.</text>
</comment>
<evidence type="ECO:0000256" key="8">
    <source>
        <dbReference type="ARBA" id="ARBA00022989"/>
    </source>
</evidence>
<comment type="similarity">
    <text evidence="2">Belongs to the ABC transporter superfamily. ABCG family. Eye pigment precursor importer (TC 3.A.1.204) subfamily.</text>
</comment>
<dbReference type="PROSITE" id="PS50893">
    <property type="entry name" value="ABC_TRANSPORTER_2"/>
    <property type="match status" value="1"/>
</dbReference>
<dbReference type="Gene3D" id="3.40.50.300">
    <property type="entry name" value="P-loop containing nucleotide triphosphate hydrolases"/>
    <property type="match status" value="1"/>
</dbReference>
<dbReference type="Pfam" id="PF19055">
    <property type="entry name" value="ABC2_membrane_7"/>
    <property type="match status" value="1"/>
</dbReference>
<dbReference type="GO" id="GO:0016020">
    <property type="term" value="C:membrane"/>
    <property type="evidence" value="ECO:0007669"/>
    <property type="project" value="UniProtKB-SubCell"/>
</dbReference>
<dbReference type="SMART" id="SM00382">
    <property type="entry name" value="AAA"/>
    <property type="match status" value="1"/>
</dbReference>
<organism evidence="12">
    <name type="scientific">Sesamum calycinum</name>
    <dbReference type="NCBI Taxonomy" id="2727403"/>
    <lineage>
        <taxon>Eukaryota</taxon>
        <taxon>Viridiplantae</taxon>
        <taxon>Streptophyta</taxon>
        <taxon>Embryophyta</taxon>
        <taxon>Tracheophyta</taxon>
        <taxon>Spermatophyta</taxon>
        <taxon>Magnoliopsida</taxon>
        <taxon>eudicotyledons</taxon>
        <taxon>Gunneridae</taxon>
        <taxon>Pentapetalae</taxon>
        <taxon>asterids</taxon>
        <taxon>lamiids</taxon>
        <taxon>Lamiales</taxon>
        <taxon>Pedaliaceae</taxon>
        <taxon>Sesamum</taxon>
    </lineage>
</organism>
<keyword evidence="4" id="KW-0597">Phosphoprotein</keyword>
<evidence type="ECO:0000259" key="11">
    <source>
        <dbReference type="PROSITE" id="PS50893"/>
    </source>
</evidence>
<name>A0AAW2NGU6_9LAMI</name>
<feature type="transmembrane region" description="Helical" evidence="10">
    <location>
        <begin position="597"/>
        <end position="618"/>
    </location>
</feature>
<keyword evidence="5 10" id="KW-0812">Transmembrane</keyword>
<feature type="transmembrane region" description="Helical" evidence="10">
    <location>
        <begin position="407"/>
        <end position="429"/>
    </location>
</feature>
<dbReference type="InterPro" id="IPR017871">
    <property type="entry name" value="ABC_transporter-like_CS"/>
</dbReference>
<dbReference type="InterPro" id="IPR003439">
    <property type="entry name" value="ABC_transporter-like_ATP-bd"/>
</dbReference>
<feature type="domain" description="ABC transporter" evidence="11">
    <location>
        <begin position="55"/>
        <end position="298"/>
    </location>
</feature>
<dbReference type="EMBL" id="JACGWM010000011">
    <property type="protein sequence ID" value="KAL0341721.1"/>
    <property type="molecule type" value="Genomic_DNA"/>
</dbReference>
<feature type="transmembrane region" description="Helical" evidence="10">
    <location>
        <begin position="481"/>
        <end position="503"/>
    </location>
</feature>
<dbReference type="GO" id="GO:0009651">
    <property type="term" value="P:response to salt stress"/>
    <property type="evidence" value="ECO:0007669"/>
    <property type="project" value="UniProtKB-ARBA"/>
</dbReference>
<dbReference type="PANTHER" id="PTHR48042">
    <property type="entry name" value="ABC TRANSPORTER G FAMILY MEMBER 11"/>
    <property type="match status" value="1"/>
</dbReference>